<dbReference type="Pfam" id="PF09611">
    <property type="entry name" value="Cas_Csy1"/>
    <property type="match status" value="1"/>
</dbReference>
<evidence type="ECO:0000313" key="2">
    <source>
        <dbReference type="Proteomes" id="UP000007887"/>
    </source>
</evidence>
<organism evidence="1 2">
    <name type="scientific">Selenomonas ruminantium subsp. lactilytica (strain NBRC 103574 / TAM6421)</name>
    <dbReference type="NCBI Taxonomy" id="927704"/>
    <lineage>
        <taxon>Bacteria</taxon>
        <taxon>Bacillati</taxon>
        <taxon>Bacillota</taxon>
        <taxon>Negativicutes</taxon>
        <taxon>Selenomonadales</taxon>
        <taxon>Selenomonadaceae</taxon>
        <taxon>Selenomonas</taxon>
    </lineage>
</organism>
<sequence length="384" mass="44521">MSVLTDYVQAESEKKGVPPGQWLADTAKNASKCQFATHIGRFINPDVTVNWQAKINGKLDDVYVSTGSVACSPDIFVAANYLATASLLQLRLEDGKTFYEHLQAADDCLREDFQIMQADYEQVREDLLTVKSDVLPDSTDKRLRQVFFPVGEDDYHLLTVLPPASLMQEVRARIRAMEDGARQACSKKSETYGSDHRRIYNLVQTKFGGTKPQNISYGNNRQGGRSYMLPAMPPVLEKRTIIYPRKDFFKETLRLRDFIGLFQRLHKRYVDKRNNMEIRQVVRSIERQIMEMVLLRVYVLREKCGWTDNRSLSRAQSIWLDDKYAEDRQIDEEWQKKLAGEFADWLMAAYEKVMKREKIEFGDGELTALRKEVAEFIRSDLQKQ</sequence>
<dbReference type="PATRIC" id="fig|927704.6.peg.969"/>
<dbReference type="Proteomes" id="UP000007887">
    <property type="component" value="Chromosome"/>
</dbReference>
<protein>
    <submittedName>
        <fullName evidence="1">Putative CRISPR-associated protein</fullName>
    </submittedName>
</protein>
<dbReference type="OrthoDB" id="9815616at2"/>
<dbReference type="RefSeq" id="WP_014424085.1">
    <property type="nucleotide sequence ID" value="NC_017068.1"/>
</dbReference>
<dbReference type="eggNOG" id="ENOG502Z8VU">
    <property type="taxonomic scope" value="Bacteria"/>
</dbReference>
<dbReference type="KEGG" id="sri:SELR_09400"/>
<accession>I0GPG1</accession>
<gene>
    <name evidence="1" type="ordered locus">SELR_09400</name>
</gene>
<dbReference type="AlphaFoldDB" id="I0GPG1"/>
<evidence type="ECO:0000313" key="1">
    <source>
        <dbReference type="EMBL" id="BAL82648.1"/>
    </source>
</evidence>
<proteinExistence type="predicted"/>
<dbReference type="EMBL" id="AP012292">
    <property type="protein sequence ID" value="BAL82648.1"/>
    <property type="molecule type" value="Genomic_DNA"/>
</dbReference>
<reference evidence="1 2" key="1">
    <citation type="submission" date="2011-10" db="EMBL/GenBank/DDBJ databases">
        <title>Whole genome sequence of Selenomonas ruminantium subsp. lactilytica TAM6421.</title>
        <authorList>
            <person name="Oguchi A."/>
            <person name="Ankai A."/>
            <person name="Kaneko J."/>
            <person name="Yamada-Narita S."/>
            <person name="Fukui S."/>
            <person name="Takahashi M."/>
            <person name="Onodera T."/>
            <person name="Kojima S."/>
            <person name="Fushimi T."/>
            <person name="Abe N."/>
            <person name="Kamio Y."/>
            <person name="Yamazaki S."/>
            <person name="Fujita N."/>
        </authorList>
    </citation>
    <scope>NUCLEOTIDE SEQUENCE [LARGE SCALE GENOMIC DNA]</scope>
    <source>
        <strain evidence="2">NBRC 103574 / TAM6421</strain>
    </source>
</reference>
<name>I0GPG1_SELRL</name>
<dbReference type="InterPro" id="IPR013397">
    <property type="entry name" value="CRISPR-assoc_prot_Csy1"/>
</dbReference>
<dbReference type="HOGENOM" id="CLU_038921_0_0_9"/>